<name>A0A381ZPA7_9ZZZZ</name>
<evidence type="ECO:0000313" key="1">
    <source>
        <dbReference type="EMBL" id="SVA91069.1"/>
    </source>
</evidence>
<sequence>MAQGVKKHPRLFLNRETRISLGNNKPIIFLLLFTDNPHRGICLILPHDISGGSAKGRNLIGWEVVAVSQRAGHPAIFKCIHAKNRKTSIQ</sequence>
<protein>
    <submittedName>
        <fullName evidence="1">Uncharacterized protein</fullName>
    </submittedName>
</protein>
<accession>A0A381ZPA7</accession>
<gene>
    <name evidence="1" type="ORF">METZ01_LOCUS143923</name>
</gene>
<proteinExistence type="predicted"/>
<organism evidence="1">
    <name type="scientific">marine metagenome</name>
    <dbReference type="NCBI Taxonomy" id="408172"/>
    <lineage>
        <taxon>unclassified sequences</taxon>
        <taxon>metagenomes</taxon>
        <taxon>ecological metagenomes</taxon>
    </lineage>
</organism>
<dbReference type="EMBL" id="UINC01022114">
    <property type="protein sequence ID" value="SVA91069.1"/>
    <property type="molecule type" value="Genomic_DNA"/>
</dbReference>
<dbReference type="AlphaFoldDB" id="A0A381ZPA7"/>
<reference evidence="1" key="1">
    <citation type="submission" date="2018-05" db="EMBL/GenBank/DDBJ databases">
        <authorList>
            <person name="Lanie J.A."/>
            <person name="Ng W.-L."/>
            <person name="Kazmierczak K.M."/>
            <person name="Andrzejewski T.M."/>
            <person name="Davidsen T.M."/>
            <person name="Wayne K.J."/>
            <person name="Tettelin H."/>
            <person name="Glass J.I."/>
            <person name="Rusch D."/>
            <person name="Podicherti R."/>
            <person name="Tsui H.-C.T."/>
            <person name="Winkler M.E."/>
        </authorList>
    </citation>
    <scope>NUCLEOTIDE SEQUENCE</scope>
</reference>